<dbReference type="SUPFAM" id="SSF49899">
    <property type="entry name" value="Concanavalin A-like lectins/glucanases"/>
    <property type="match status" value="1"/>
</dbReference>
<dbReference type="Gene3D" id="3.30.379.10">
    <property type="entry name" value="Chitobiase/beta-hexosaminidase domain 2-like"/>
    <property type="match status" value="1"/>
</dbReference>
<dbReference type="SUPFAM" id="SSF51445">
    <property type="entry name" value="(Trans)glycosidases"/>
    <property type="match status" value="1"/>
</dbReference>
<keyword evidence="8" id="KW-1185">Reference proteome</keyword>
<feature type="domain" description="Beta-hexosaminidase bacterial type N-terminal" evidence="6">
    <location>
        <begin position="26"/>
        <end position="141"/>
    </location>
</feature>
<reference evidence="7 8" key="1">
    <citation type="submission" date="2016-11" db="EMBL/GenBank/DDBJ databases">
        <authorList>
            <person name="Jaros S."/>
            <person name="Januszkiewicz K."/>
            <person name="Wedrychowicz H."/>
        </authorList>
    </citation>
    <scope>NUCLEOTIDE SEQUENCE [LARGE SCALE GENOMIC DNA]</scope>
    <source>
        <strain evidence="7 8">DSM 18772</strain>
    </source>
</reference>
<dbReference type="Proteomes" id="UP000184510">
    <property type="component" value="Unassembled WGS sequence"/>
</dbReference>
<dbReference type="Gene3D" id="3.20.20.80">
    <property type="entry name" value="Glycosidases"/>
    <property type="match status" value="1"/>
</dbReference>
<feature type="domain" description="Glycoside hydrolase family 20 catalytic" evidence="5">
    <location>
        <begin position="144"/>
        <end position="459"/>
    </location>
</feature>
<dbReference type="Pfam" id="PF02838">
    <property type="entry name" value="Glyco_hydro_20b"/>
    <property type="match status" value="1"/>
</dbReference>
<keyword evidence="2" id="KW-0378">Hydrolase</keyword>
<evidence type="ECO:0000256" key="4">
    <source>
        <dbReference type="PIRSR" id="PIRSR625705-1"/>
    </source>
</evidence>
<gene>
    <name evidence="7" type="ORF">SAMN02745181_2842</name>
</gene>
<proteinExistence type="inferred from homology"/>
<comment type="similarity">
    <text evidence="1">Belongs to the glycosyl hydrolase 20 family.</text>
</comment>
<dbReference type="Pfam" id="PF00728">
    <property type="entry name" value="Glyco_hydro_20"/>
    <property type="match status" value="1"/>
</dbReference>
<dbReference type="InterPro" id="IPR017853">
    <property type="entry name" value="GH"/>
</dbReference>
<dbReference type="InterPro" id="IPR025705">
    <property type="entry name" value="Beta_hexosaminidase_sua/sub"/>
</dbReference>
<dbReference type="GO" id="GO:0005975">
    <property type="term" value="P:carbohydrate metabolic process"/>
    <property type="evidence" value="ECO:0007669"/>
    <property type="project" value="InterPro"/>
</dbReference>
<dbReference type="InParanoid" id="A0A1M6NFW7"/>
<dbReference type="STRING" id="1123071.SAMN02745181_2842"/>
<dbReference type="PANTHER" id="PTHR43678">
    <property type="entry name" value="PUTATIVE (AFU_ORTHOLOGUE AFUA_2G00640)-RELATED"/>
    <property type="match status" value="1"/>
</dbReference>
<organism evidence="7 8">
    <name type="scientific">Rubritalea squalenifaciens DSM 18772</name>
    <dbReference type="NCBI Taxonomy" id="1123071"/>
    <lineage>
        <taxon>Bacteria</taxon>
        <taxon>Pseudomonadati</taxon>
        <taxon>Verrucomicrobiota</taxon>
        <taxon>Verrucomicrobiia</taxon>
        <taxon>Verrucomicrobiales</taxon>
        <taxon>Rubritaleaceae</taxon>
        <taxon>Rubritalea</taxon>
    </lineage>
</organism>
<evidence type="ECO:0000256" key="2">
    <source>
        <dbReference type="ARBA" id="ARBA00022801"/>
    </source>
</evidence>
<dbReference type="PANTHER" id="PTHR43678:SF1">
    <property type="entry name" value="BETA-N-ACETYLHEXOSAMINIDASE"/>
    <property type="match status" value="1"/>
</dbReference>
<name>A0A1M6NFW7_9BACT</name>
<dbReference type="EMBL" id="FQYR01000005">
    <property type="protein sequence ID" value="SHJ94532.1"/>
    <property type="molecule type" value="Genomic_DNA"/>
</dbReference>
<dbReference type="CDD" id="cd06564">
    <property type="entry name" value="GH20_DspB_LnbB-like"/>
    <property type="match status" value="1"/>
</dbReference>
<dbReference type="InterPro" id="IPR052764">
    <property type="entry name" value="GH20_Enzymes"/>
</dbReference>
<dbReference type="AlphaFoldDB" id="A0A1M6NFW7"/>
<dbReference type="PRINTS" id="PR00738">
    <property type="entry name" value="GLHYDRLASE20"/>
</dbReference>
<protein>
    <submittedName>
        <fullName evidence="7">Hexosaminidase</fullName>
    </submittedName>
</protein>
<dbReference type="InterPro" id="IPR015883">
    <property type="entry name" value="Glyco_hydro_20_cat"/>
</dbReference>
<evidence type="ECO:0000256" key="3">
    <source>
        <dbReference type="ARBA" id="ARBA00023295"/>
    </source>
</evidence>
<dbReference type="InterPro" id="IPR029018">
    <property type="entry name" value="Hex-like_dom2"/>
</dbReference>
<evidence type="ECO:0000256" key="1">
    <source>
        <dbReference type="ARBA" id="ARBA00006285"/>
    </source>
</evidence>
<feature type="active site" description="Proton donor" evidence="4">
    <location>
        <position position="297"/>
    </location>
</feature>
<evidence type="ECO:0000259" key="6">
    <source>
        <dbReference type="Pfam" id="PF02838"/>
    </source>
</evidence>
<accession>A0A1M6NFW7</accession>
<evidence type="ECO:0000313" key="8">
    <source>
        <dbReference type="Proteomes" id="UP000184510"/>
    </source>
</evidence>
<dbReference type="SUPFAM" id="SSF55545">
    <property type="entry name" value="beta-N-acetylhexosaminidase-like domain"/>
    <property type="match status" value="1"/>
</dbReference>
<dbReference type="InterPro" id="IPR015882">
    <property type="entry name" value="HEX_bac_N"/>
</dbReference>
<evidence type="ECO:0000259" key="5">
    <source>
        <dbReference type="Pfam" id="PF00728"/>
    </source>
</evidence>
<dbReference type="InterPro" id="IPR013320">
    <property type="entry name" value="ConA-like_dom_sf"/>
</dbReference>
<evidence type="ECO:0000313" key="7">
    <source>
        <dbReference type="EMBL" id="SHJ94532.1"/>
    </source>
</evidence>
<keyword evidence="3" id="KW-0326">Glycosidase</keyword>
<sequence>MAMLTRVLVTLTILTSVLTSYSQSLRVIPAVKEWTPAQGELNLEKLKWSVADRESMKSLVAVLESEGLWGKAVDKSQTANGGVHFKWTKGIDGAEGYRVSIGDGVLVEASSYAGLFYGSRTVLQLIHSYEGKLPKGVINDQPKYQVRSLMLDVGRKHLEFEDLKDWVRLMGWMKFNQLQIHLNDNSWGRYPGYRLESKVYPGLASKDGHYTFQQIREIQDFAKGYGVEIIPEIDSPGHSLAFTVYRPDLAHPGIDREGFGLAYLDIRSEESRRFIEKLFDEVAPLFDSKEFHIGTDEYRLNLIKDKKERDALGEDFRLYINHFNKYLKEKHGKTVRIWSGYEHMPGTTEPEKDVIIDMWVTGDAKNKTKAGYKVINSSHNFTYIVPGAPYYGVNNPGIYENWTPLKFMNKPEGILEEGEKNLLGAKLHVWNDFGPTGYTWNEIARLSVPSMAAFGEKMWGVKGAENYGEFVKYADSLAGAAPAVKLLSRDAGEKDLVWSLEKQQEMIGNSSVTVDAASQNLEYPWTASFTVTRKNDIAGDELLISSGLAAFYLDLTHEFKTKQGVETKRGVACVRANQAPGFDALGSYRPDVIVFPYEVPLHQKVTLTFVGEHRKTSLYVDGKLVSSVNTQMVCPLGQIGADQLPRGFHGTLHGVKISSKTGSQKLGEWNTGLLRTGVYQFEAEIPAGVTNVSFGYQRGAHGANLKQVSLWKGDKKVHDYKDSYFVGGKNRNQAFPVPEALQTESDLKIKAVIEGEGGNDSFGEVRATSF</sequence>
<dbReference type="GO" id="GO:0004563">
    <property type="term" value="F:beta-N-acetylhexosaminidase activity"/>
    <property type="evidence" value="ECO:0007669"/>
    <property type="project" value="InterPro"/>
</dbReference>